<evidence type="ECO:0000256" key="1">
    <source>
        <dbReference type="SAM" id="MobiDB-lite"/>
    </source>
</evidence>
<gene>
    <name evidence="2" type="primary">LOC114336138</name>
</gene>
<organism evidence="2">
    <name type="scientific">Diabrotica virgifera virgifera</name>
    <name type="common">western corn rootworm</name>
    <dbReference type="NCBI Taxonomy" id="50390"/>
    <lineage>
        <taxon>Eukaryota</taxon>
        <taxon>Metazoa</taxon>
        <taxon>Ecdysozoa</taxon>
        <taxon>Arthropoda</taxon>
        <taxon>Hexapoda</taxon>
        <taxon>Insecta</taxon>
        <taxon>Pterygota</taxon>
        <taxon>Neoptera</taxon>
        <taxon>Endopterygota</taxon>
        <taxon>Coleoptera</taxon>
        <taxon>Polyphaga</taxon>
        <taxon>Cucujiformia</taxon>
        <taxon>Chrysomeloidea</taxon>
        <taxon>Chrysomelidae</taxon>
        <taxon>Galerucinae</taxon>
        <taxon>Diabroticina</taxon>
        <taxon>Diabroticites</taxon>
        <taxon>Diabrotica</taxon>
    </lineage>
</organism>
<reference evidence="2" key="1">
    <citation type="submission" date="2025-08" db="UniProtKB">
        <authorList>
            <consortium name="RefSeq"/>
        </authorList>
    </citation>
    <scope>IDENTIFICATION</scope>
    <source>
        <tissue evidence="2">Whole insect</tissue>
    </source>
</reference>
<feature type="region of interest" description="Disordered" evidence="1">
    <location>
        <begin position="33"/>
        <end position="55"/>
    </location>
</feature>
<accession>A0A6P7GBR1</accession>
<sequence>MLLIVMAKHVKPQYTVTFNDAKEYIFSSESGEISNSEGDLSQEEKTTPNNLTKSSSAAGIGCEAGDVQSASSISTSILDDGDEVKLLKNKIIELENRNKLLDLEVEKVNLCLINERNKTTKLEKKLQFVKDNQDVFIKLKEAYINMKYNEAAGRKMVEIREKSVQTWEGILCRNCIDAEQLRRQLESVQKTYKDSFIVTPLQLEQLLSTLKYLKELIDRREKTWDEMAERDDKLQAQFQHLAHENSSLREILQIRRQSLPAEGSRVEDDNDIDELAMYKKIIIKYEKKLRESVQGNNGTINVNVPFNNKEKKLIQSLMARYFSKKFDKSQDKQNYCNIPRNATKETTLKNLIKTRTGVHQHHIIPKESLTKNDHHELGDNTFRVMNYFLESGEKGDAYDNSSRLSL</sequence>
<evidence type="ECO:0000313" key="2">
    <source>
        <dbReference type="RefSeq" id="XP_028142273.1"/>
    </source>
</evidence>
<dbReference type="RefSeq" id="XP_028142273.1">
    <property type="nucleotide sequence ID" value="XM_028286472.1"/>
</dbReference>
<dbReference type="AlphaFoldDB" id="A0A6P7GBR1"/>
<name>A0A6P7GBR1_DIAVI</name>
<proteinExistence type="predicted"/>
<dbReference type="OrthoDB" id="6818847at2759"/>
<protein>
    <submittedName>
        <fullName evidence="2">Uncharacterized protein LOC114336138 isoform X1</fullName>
    </submittedName>
</protein>
<dbReference type="InParanoid" id="A0A6P7GBR1"/>